<dbReference type="InterPro" id="IPR053959">
    <property type="entry name" value="YvlB/LiaX_N"/>
</dbReference>
<feature type="domain" description="YvlB/LiaX N-terminal" evidence="1">
    <location>
        <begin position="3"/>
        <end position="32"/>
    </location>
</feature>
<dbReference type="RefSeq" id="WP_016203373.1">
    <property type="nucleotide sequence ID" value="NZ_JABBPK010000001.1"/>
</dbReference>
<accession>A0A7Y0KC01</accession>
<keyword evidence="3" id="KW-1185">Reference proteome</keyword>
<dbReference type="AlphaFoldDB" id="A0A7Y0KC01"/>
<comment type="caution">
    <text evidence="2">The sequence shown here is derived from an EMBL/GenBank/DDBJ whole genome shotgun (WGS) entry which is preliminary data.</text>
</comment>
<dbReference type="Proteomes" id="UP000588491">
    <property type="component" value="Unassembled WGS sequence"/>
</dbReference>
<organism evidence="2 3">
    <name type="scientific">Niallia alba</name>
    <dbReference type="NCBI Taxonomy" id="2729105"/>
    <lineage>
        <taxon>Bacteria</taxon>
        <taxon>Bacillati</taxon>
        <taxon>Bacillota</taxon>
        <taxon>Bacilli</taxon>
        <taxon>Bacillales</taxon>
        <taxon>Bacillaceae</taxon>
        <taxon>Niallia</taxon>
    </lineage>
</organism>
<reference evidence="2 3" key="1">
    <citation type="submission" date="2020-04" db="EMBL/GenBank/DDBJ databases">
        <title>Bacillus sp. UniB3 isolated from commercial digestive syrup.</title>
        <authorList>
            <person name="Thorat V."/>
            <person name="Kirdat K."/>
            <person name="Tiwarekar B."/>
            <person name="Yadav A."/>
        </authorList>
    </citation>
    <scope>NUCLEOTIDE SEQUENCE [LARGE SCALE GENOMIC DNA]</scope>
    <source>
        <strain evidence="2 3">UniB3</strain>
    </source>
</reference>
<dbReference type="Pfam" id="PF22746">
    <property type="entry name" value="SHOCT-like_DUF2089-C"/>
    <property type="match status" value="1"/>
</dbReference>
<proteinExistence type="predicted"/>
<gene>
    <name evidence="2" type="ORF">HHU08_22270</name>
</gene>
<protein>
    <recommendedName>
        <fullName evidence="1">YvlB/LiaX N-terminal domain-containing protein</fullName>
    </recommendedName>
</protein>
<evidence type="ECO:0000313" key="3">
    <source>
        <dbReference type="Proteomes" id="UP000588491"/>
    </source>
</evidence>
<evidence type="ECO:0000259" key="1">
    <source>
        <dbReference type="Pfam" id="PF22746"/>
    </source>
</evidence>
<dbReference type="EMBL" id="JABBPK010000001">
    <property type="protein sequence ID" value="NMO79658.1"/>
    <property type="molecule type" value="Genomic_DNA"/>
</dbReference>
<evidence type="ECO:0000313" key="2">
    <source>
        <dbReference type="EMBL" id="NMO79658.1"/>
    </source>
</evidence>
<sequence length="127" mass="14126">MNDELKRILTMVENGKLTSDQATTLIDSMEEKTEKKTLLEDSPYLNRLLKVRIQSETNDNINVNVPIRLVKVLLQTGIGIAAKIPQAQTYTENIDVELLLTAIDSELVGEIVNAKLANGDSINVYVE</sequence>
<name>A0A7Y0KC01_9BACI</name>